<sequence>MVAPVLEILVTTAVGNLLSGTWSGGALGSTCREATVLGLWWRRHVGKSGLGRGVERSEEGVEREIPGLSMFLGLRSSRLFHSYAGAYTSAYTPPPVAAAAFLILEFVASNRRIPHAVFAALLAALPPPSPRDSQRLRKAIALRALDAALHDEDAASTAPLLRKARVVLADPDMAACFPHPLPFSLPDDKDDDMVTAAAAIADLKRILDHEWASLPPSTLELAADRIAGAGALEMWAKADGSKRRKLRLLGEDPQPITLAVGDSIERETLAKLGQDAYASHPSLVPDVDKLANALDRISANKTDHAQGDGEADLSNKNNEAECAQEAHARPQQETLKGAVKGKVLDTPQVMGATTFHATEQSAHANAESHHVVASNRNLMVRDPSASTYEWDGLGHSDDERPLRHRQLPPFERKPISSTVSQKTKKKWSKTQEKTLLEGIEKYGKGNWKDIKMAYPDVFEDMSTVDLKDKFRNMERHQSV</sequence>
<proteinExistence type="predicted"/>
<evidence type="ECO:0000259" key="2">
    <source>
        <dbReference type="PROSITE" id="PS50090"/>
    </source>
</evidence>
<dbReference type="PROSITE" id="PS51294">
    <property type="entry name" value="HTH_MYB"/>
    <property type="match status" value="1"/>
</dbReference>
<dbReference type="Gene3D" id="1.10.246.220">
    <property type="match status" value="1"/>
</dbReference>
<protein>
    <submittedName>
        <fullName evidence="4">Uncharacterized protein</fullName>
    </submittedName>
</protein>
<organism evidence="4 5">
    <name type="scientific">Eleusine coracana subsp. coracana</name>
    <dbReference type="NCBI Taxonomy" id="191504"/>
    <lineage>
        <taxon>Eukaryota</taxon>
        <taxon>Viridiplantae</taxon>
        <taxon>Streptophyta</taxon>
        <taxon>Embryophyta</taxon>
        <taxon>Tracheophyta</taxon>
        <taxon>Spermatophyta</taxon>
        <taxon>Magnoliopsida</taxon>
        <taxon>Liliopsida</taxon>
        <taxon>Poales</taxon>
        <taxon>Poaceae</taxon>
        <taxon>PACMAD clade</taxon>
        <taxon>Chloridoideae</taxon>
        <taxon>Cynodonteae</taxon>
        <taxon>Eleusininae</taxon>
        <taxon>Eleusine</taxon>
    </lineage>
</organism>
<dbReference type="SMART" id="SM00717">
    <property type="entry name" value="SANT"/>
    <property type="match status" value="1"/>
</dbReference>
<dbReference type="PANTHER" id="PTHR46993:SF14">
    <property type="entry name" value="OS07G0695900 PROTEIN"/>
    <property type="match status" value="1"/>
</dbReference>
<feature type="domain" description="Myb-like" evidence="2">
    <location>
        <begin position="419"/>
        <end position="474"/>
    </location>
</feature>
<dbReference type="AlphaFoldDB" id="A0AAV5EXT9"/>
<keyword evidence="5" id="KW-1185">Reference proteome</keyword>
<dbReference type="InterPro" id="IPR017930">
    <property type="entry name" value="Myb_dom"/>
</dbReference>
<evidence type="ECO:0000259" key="3">
    <source>
        <dbReference type="PROSITE" id="PS51294"/>
    </source>
</evidence>
<dbReference type="EMBL" id="BQKI01000080">
    <property type="protein sequence ID" value="GJN28183.1"/>
    <property type="molecule type" value="Genomic_DNA"/>
</dbReference>
<reference evidence="4" key="1">
    <citation type="journal article" date="2018" name="DNA Res.">
        <title>Multiple hybrid de novo genome assembly of finger millet, an orphan allotetraploid crop.</title>
        <authorList>
            <person name="Hatakeyama M."/>
            <person name="Aluri S."/>
            <person name="Balachadran M.T."/>
            <person name="Sivarajan S.R."/>
            <person name="Patrignani A."/>
            <person name="Gruter S."/>
            <person name="Poveda L."/>
            <person name="Shimizu-Inatsugi R."/>
            <person name="Baeten J."/>
            <person name="Francoijs K.J."/>
            <person name="Nataraja K.N."/>
            <person name="Reddy Y.A.N."/>
            <person name="Phadnis S."/>
            <person name="Ravikumar R.L."/>
            <person name="Schlapbach R."/>
            <person name="Sreeman S.M."/>
            <person name="Shimizu K.K."/>
        </authorList>
    </citation>
    <scope>NUCLEOTIDE SEQUENCE</scope>
</reference>
<dbReference type="PROSITE" id="PS50090">
    <property type="entry name" value="MYB_LIKE"/>
    <property type="match status" value="1"/>
</dbReference>
<dbReference type="PANTHER" id="PTHR46993">
    <property type="entry name" value="MYB TRANSCRIPTION FACTOR"/>
    <property type="match status" value="1"/>
</dbReference>
<feature type="domain" description="HTH myb-type" evidence="3">
    <location>
        <begin position="422"/>
        <end position="478"/>
    </location>
</feature>
<dbReference type="CDD" id="cd11660">
    <property type="entry name" value="SANT_TRF"/>
    <property type="match status" value="1"/>
</dbReference>
<evidence type="ECO:0000256" key="1">
    <source>
        <dbReference type="ARBA" id="ARBA00023125"/>
    </source>
</evidence>
<dbReference type="SUPFAM" id="SSF46689">
    <property type="entry name" value="Homeodomain-like"/>
    <property type="match status" value="1"/>
</dbReference>
<dbReference type="InterPro" id="IPR001005">
    <property type="entry name" value="SANT/Myb"/>
</dbReference>
<dbReference type="Pfam" id="PF00249">
    <property type="entry name" value="Myb_DNA-binding"/>
    <property type="match status" value="1"/>
</dbReference>
<dbReference type="Proteomes" id="UP001054889">
    <property type="component" value="Unassembled WGS sequence"/>
</dbReference>
<name>A0AAV5EXT9_ELECO</name>
<reference evidence="4" key="2">
    <citation type="submission" date="2021-12" db="EMBL/GenBank/DDBJ databases">
        <title>Resequencing data analysis of finger millet.</title>
        <authorList>
            <person name="Hatakeyama M."/>
            <person name="Aluri S."/>
            <person name="Balachadran M.T."/>
            <person name="Sivarajan S.R."/>
            <person name="Poveda L."/>
            <person name="Shimizu-Inatsugi R."/>
            <person name="Schlapbach R."/>
            <person name="Sreeman S.M."/>
            <person name="Shimizu K.K."/>
        </authorList>
    </citation>
    <scope>NUCLEOTIDE SEQUENCE</scope>
</reference>
<evidence type="ECO:0000313" key="4">
    <source>
        <dbReference type="EMBL" id="GJN28183.1"/>
    </source>
</evidence>
<dbReference type="GO" id="GO:0003677">
    <property type="term" value="F:DNA binding"/>
    <property type="evidence" value="ECO:0007669"/>
    <property type="project" value="UniProtKB-KW"/>
</dbReference>
<keyword evidence="1" id="KW-0238">DNA-binding</keyword>
<comment type="caution">
    <text evidence="4">The sequence shown here is derived from an EMBL/GenBank/DDBJ whole genome shotgun (WGS) entry which is preliminary data.</text>
</comment>
<evidence type="ECO:0000313" key="5">
    <source>
        <dbReference type="Proteomes" id="UP001054889"/>
    </source>
</evidence>
<gene>
    <name evidence="4" type="primary">gb16280</name>
    <name evidence="4" type="ORF">PR202_gb16280</name>
</gene>
<dbReference type="InterPro" id="IPR009057">
    <property type="entry name" value="Homeodomain-like_sf"/>
</dbReference>
<accession>A0AAV5EXT9</accession>